<dbReference type="AlphaFoldDB" id="A0A8T9MUP1"/>
<name>A0A8T9MUP1_9NEIS</name>
<accession>A0A8T9MUP1</accession>
<reference evidence="2" key="1">
    <citation type="submission" date="2021-12" db="EMBL/GenBank/DDBJ databases">
        <authorList>
            <person name="Veyrier F.J."/>
        </authorList>
    </citation>
    <scope>NUCLEOTIDE SEQUENCE</scope>
    <source>
        <strain evidence="2">17694</strain>
    </source>
</reference>
<dbReference type="EMBL" id="CP091521">
    <property type="protein sequence ID" value="UOP04834.1"/>
    <property type="molecule type" value="Genomic_DNA"/>
</dbReference>
<gene>
    <name evidence="2" type="ORF">LVJ77_00080</name>
</gene>
<evidence type="ECO:0000313" key="2">
    <source>
        <dbReference type="EMBL" id="UOP04834.1"/>
    </source>
</evidence>
<evidence type="ECO:0008006" key="4">
    <source>
        <dbReference type="Google" id="ProtNLM"/>
    </source>
</evidence>
<dbReference type="Proteomes" id="UP000831534">
    <property type="component" value="Chromosome"/>
</dbReference>
<evidence type="ECO:0000313" key="3">
    <source>
        <dbReference type="Proteomes" id="UP000831534"/>
    </source>
</evidence>
<feature type="region of interest" description="Disordered" evidence="1">
    <location>
        <begin position="24"/>
        <end position="48"/>
    </location>
</feature>
<evidence type="ECO:0000256" key="1">
    <source>
        <dbReference type="SAM" id="MobiDB-lite"/>
    </source>
</evidence>
<reference evidence="2" key="2">
    <citation type="journal article" date="2022" name="Res Sq">
        <title>Evolution of multicellular longitudinally dividing oral cavity symbionts (Neisseriaceae).</title>
        <authorList>
            <person name="Nyongesa S."/>
            <person name="Weber P."/>
            <person name="Bernet E."/>
            <person name="Pullido F."/>
            <person name="Nieckarz M."/>
            <person name="Delaby M."/>
            <person name="Nieves C."/>
            <person name="Viehboeck T."/>
            <person name="Krause N."/>
            <person name="Rivera-Millot A."/>
            <person name="Nakamura A."/>
            <person name="Vischer N."/>
            <person name="VanNieuwenhze M."/>
            <person name="Brun Y."/>
            <person name="Cava F."/>
            <person name="Bulgheresi S."/>
            <person name="Veyrier F."/>
        </authorList>
    </citation>
    <scope>NUCLEOTIDE SEQUENCE</scope>
    <source>
        <strain evidence="2">17694</strain>
    </source>
</reference>
<proteinExistence type="predicted"/>
<sequence>MMSYKRFTAVALAAAFGLAACSDGGKGRRRRRRFGQCPQNRRNHLQIR</sequence>
<keyword evidence="3" id="KW-1185">Reference proteome</keyword>
<organism evidence="2 3">
    <name type="scientific">Conchiformibius kuhniae</name>
    <dbReference type="NCBI Taxonomy" id="211502"/>
    <lineage>
        <taxon>Bacteria</taxon>
        <taxon>Pseudomonadati</taxon>
        <taxon>Pseudomonadota</taxon>
        <taxon>Betaproteobacteria</taxon>
        <taxon>Neisseriales</taxon>
        <taxon>Neisseriaceae</taxon>
        <taxon>Conchiformibius</taxon>
    </lineage>
</organism>
<dbReference type="PROSITE" id="PS51257">
    <property type="entry name" value="PROKAR_LIPOPROTEIN"/>
    <property type="match status" value="1"/>
</dbReference>
<protein>
    <recommendedName>
        <fullName evidence="4">Lipoprotein</fullName>
    </recommendedName>
</protein>